<dbReference type="EMBL" id="VYWW01000001">
    <property type="protein sequence ID" value="KAA9324445.1"/>
    <property type="molecule type" value="Genomic_DNA"/>
</dbReference>
<gene>
    <name evidence="1" type="ORF">F6H94_00325</name>
</gene>
<reference evidence="1 2" key="1">
    <citation type="submission" date="2019-09" db="EMBL/GenBank/DDBJ databases">
        <title>Draft genome sequence assemblies of isolates from the urinary tract.</title>
        <authorList>
            <person name="Mores C.R."/>
            <person name="Putonti C."/>
            <person name="Wolfe A.J."/>
        </authorList>
    </citation>
    <scope>NUCLEOTIDE SEQUENCE [LARGE SCALE GENOMIC DNA]</scope>
    <source>
        <strain evidence="1 2">UMB246</strain>
    </source>
</reference>
<comment type="caution">
    <text evidence="1">The sequence shown here is derived from an EMBL/GenBank/DDBJ whole genome shotgun (WGS) entry which is preliminary data.</text>
</comment>
<dbReference type="AlphaFoldDB" id="A0A5N1IFM0"/>
<sequence length="217" mass="25682">MYQIDTEKLTKFFENLSKADKAEFAEALGFKSYQKEEGYIVPTVDDFDDSFANQLDKDDKWALLAFMTFVDTFYVPYLNKLIGIDSLLVNDDKLNNIYDPALLLIQDFRSWDYKNSDFDFKKLEDYITYDRFDKGYKYLEISEIGIKDKLDNVLARFKVTRQLDESNQRIYKVKTWLLDGNEIMAVLDLSRPDNYFSRIASDDNIEKFCRFFGIVED</sequence>
<proteinExistence type="predicted"/>
<dbReference type="Proteomes" id="UP000327236">
    <property type="component" value="Unassembled WGS sequence"/>
</dbReference>
<name>A0A5N1IFM0_LACJE</name>
<organism evidence="1 2">
    <name type="scientific">Lactobacillus jensenii</name>
    <dbReference type="NCBI Taxonomy" id="109790"/>
    <lineage>
        <taxon>Bacteria</taxon>
        <taxon>Bacillati</taxon>
        <taxon>Bacillota</taxon>
        <taxon>Bacilli</taxon>
        <taxon>Lactobacillales</taxon>
        <taxon>Lactobacillaceae</taxon>
        <taxon>Lactobacillus</taxon>
    </lineage>
</organism>
<evidence type="ECO:0000313" key="1">
    <source>
        <dbReference type="EMBL" id="KAA9324445.1"/>
    </source>
</evidence>
<accession>A0A5N1IFM0</accession>
<evidence type="ECO:0000313" key="2">
    <source>
        <dbReference type="Proteomes" id="UP000327236"/>
    </source>
</evidence>
<dbReference type="RefSeq" id="WP_021350793.1">
    <property type="nucleotide sequence ID" value="NZ_VYWW01000001.1"/>
</dbReference>
<protein>
    <submittedName>
        <fullName evidence="1">Uncharacterized protein</fullName>
    </submittedName>
</protein>